<evidence type="ECO:0000313" key="7">
    <source>
        <dbReference type="EMBL" id="RVT75777.1"/>
    </source>
</evidence>
<dbReference type="GO" id="GO:0004553">
    <property type="term" value="F:hydrolase activity, hydrolyzing O-glycosyl compounds"/>
    <property type="evidence" value="ECO:0007669"/>
    <property type="project" value="InterPro"/>
</dbReference>
<evidence type="ECO:0000256" key="5">
    <source>
        <dbReference type="SAM" id="SignalP"/>
    </source>
</evidence>
<evidence type="ECO:0000313" key="8">
    <source>
        <dbReference type="Proteomes" id="UP000285211"/>
    </source>
</evidence>
<reference evidence="7 8" key="1">
    <citation type="submission" date="2019-01" db="EMBL/GenBank/DDBJ databases">
        <authorList>
            <person name="Chen W.-M."/>
        </authorList>
    </citation>
    <scope>NUCLEOTIDE SEQUENCE [LARGE SCALE GENOMIC DNA]</scope>
    <source>
        <strain evidence="7 8">BBQ-12</strain>
    </source>
</reference>
<dbReference type="EMBL" id="SACJ01000005">
    <property type="protein sequence ID" value="RVT75777.1"/>
    <property type="molecule type" value="Genomic_DNA"/>
</dbReference>
<keyword evidence="3 4" id="KW-0326">Glycosidase</keyword>
<dbReference type="Proteomes" id="UP000285211">
    <property type="component" value="Unassembled WGS sequence"/>
</dbReference>
<name>A0A437KUC9_9FLAO</name>
<dbReference type="SUPFAM" id="SSF49899">
    <property type="entry name" value="Concanavalin A-like lectins/glucanases"/>
    <property type="match status" value="1"/>
</dbReference>
<dbReference type="GO" id="GO:0005975">
    <property type="term" value="P:carbohydrate metabolic process"/>
    <property type="evidence" value="ECO:0007669"/>
    <property type="project" value="InterPro"/>
</dbReference>
<sequence length="537" mass="61244">MFKNNFLKFAKRYLTIIILFVCSFINAQEAPKNFQNPILPGFNPDPSICRVGDDYYMVTSSFCWYPGIPIYHSKDLVNWELVGHGITRPEQLNFNGVKDKNGIWAVTIRYHSGLFYLITTCSDCSGNFYITAKNPAGPWSDPVWLKDAVGIDPSLMWDDNDKCYYSGNSWDFKKSWPGQCAIWTQELDLKQQKLVGEKKILTYGYANNAGYAESPHIYKINGDYLLIAAEGGTDMYHSITAHHSSSILESFKADKINPVLSHRQLGKDYPIQAVGHGDLVQTQNGDWWAVVLGKRLVDGQVPLSRETFLCKVNFENGTPIFNPGHGKVLLEQERPNLPWTPVKKEPFRDEFSLDSLALKWHTVRTPKEKWYSLDKGFLTLKLRPQVVDSLVNASMLIQRTSHFQFSASTKLNFKTSKENEQAGLIIYRTNESYYMLMKEKARIVLIRKFNGKKEIIAEAPYTKPEVYFNVKADKLDLQFSFGESLDHMNTIGNIQSLVVISESTVNKFNGTGIGLYATSNGQITKTKASFDWFEYKY</sequence>
<keyword evidence="2 4" id="KW-0378">Hydrolase</keyword>
<evidence type="ECO:0000256" key="3">
    <source>
        <dbReference type="ARBA" id="ARBA00023295"/>
    </source>
</evidence>
<protein>
    <submittedName>
        <fullName evidence="7">Glycoside hydrolase family 43 protein</fullName>
    </submittedName>
</protein>
<evidence type="ECO:0000259" key="6">
    <source>
        <dbReference type="Pfam" id="PF17851"/>
    </source>
</evidence>
<dbReference type="InterPro" id="IPR051795">
    <property type="entry name" value="Glycosyl_Hydrlase_43"/>
</dbReference>
<dbReference type="Pfam" id="PF04616">
    <property type="entry name" value="Glyco_hydro_43"/>
    <property type="match status" value="1"/>
</dbReference>
<dbReference type="InterPro" id="IPR013320">
    <property type="entry name" value="ConA-like_dom_sf"/>
</dbReference>
<comment type="similarity">
    <text evidence="1 4">Belongs to the glycosyl hydrolase 43 family.</text>
</comment>
<dbReference type="PANTHER" id="PTHR42812">
    <property type="entry name" value="BETA-XYLOSIDASE"/>
    <property type="match status" value="1"/>
</dbReference>
<keyword evidence="5" id="KW-0732">Signal</keyword>
<dbReference type="RefSeq" id="WP_128195140.1">
    <property type="nucleotide sequence ID" value="NZ_SACJ01000005.1"/>
</dbReference>
<dbReference type="Gene3D" id="2.60.120.200">
    <property type="match status" value="1"/>
</dbReference>
<dbReference type="AlphaFoldDB" id="A0A437KUC9"/>
<dbReference type="PANTHER" id="PTHR42812:SF12">
    <property type="entry name" value="BETA-XYLOSIDASE-RELATED"/>
    <property type="match status" value="1"/>
</dbReference>
<dbReference type="InterPro" id="IPR041542">
    <property type="entry name" value="GH43_C2"/>
</dbReference>
<dbReference type="CDD" id="cd18617">
    <property type="entry name" value="GH43_XynB-like"/>
    <property type="match status" value="1"/>
</dbReference>
<feature type="chain" id="PRO_5019431477" evidence="5">
    <location>
        <begin position="28"/>
        <end position="537"/>
    </location>
</feature>
<keyword evidence="8" id="KW-1185">Reference proteome</keyword>
<evidence type="ECO:0000256" key="1">
    <source>
        <dbReference type="ARBA" id="ARBA00009865"/>
    </source>
</evidence>
<evidence type="ECO:0000256" key="4">
    <source>
        <dbReference type="RuleBase" id="RU361187"/>
    </source>
</evidence>
<dbReference type="InterPro" id="IPR023296">
    <property type="entry name" value="Glyco_hydro_beta-prop_sf"/>
</dbReference>
<gene>
    <name evidence="7" type="ORF">EOD40_10005</name>
</gene>
<feature type="signal peptide" evidence="5">
    <location>
        <begin position="1"/>
        <end position="27"/>
    </location>
</feature>
<dbReference type="SUPFAM" id="SSF75005">
    <property type="entry name" value="Arabinanase/levansucrase/invertase"/>
    <property type="match status" value="1"/>
</dbReference>
<dbReference type="InterPro" id="IPR006710">
    <property type="entry name" value="Glyco_hydro_43"/>
</dbReference>
<evidence type="ECO:0000256" key="2">
    <source>
        <dbReference type="ARBA" id="ARBA00022801"/>
    </source>
</evidence>
<accession>A0A437KUC9</accession>
<dbReference type="OrthoDB" id="9801455at2"/>
<feature type="domain" description="Beta-xylosidase C-terminal Concanavalin A-like" evidence="6">
    <location>
        <begin position="348"/>
        <end position="536"/>
    </location>
</feature>
<comment type="caution">
    <text evidence="7">The sequence shown here is derived from an EMBL/GenBank/DDBJ whole genome shotgun (WGS) entry which is preliminary data.</text>
</comment>
<organism evidence="7 8">
    <name type="scientific">Flavobacterium sufflavum</name>
    <dbReference type="NCBI Taxonomy" id="1921138"/>
    <lineage>
        <taxon>Bacteria</taxon>
        <taxon>Pseudomonadati</taxon>
        <taxon>Bacteroidota</taxon>
        <taxon>Flavobacteriia</taxon>
        <taxon>Flavobacteriales</taxon>
        <taxon>Flavobacteriaceae</taxon>
        <taxon>Flavobacterium</taxon>
    </lineage>
</organism>
<proteinExistence type="inferred from homology"/>
<dbReference type="Pfam" id="PF17851">
    <property type="entry name" value="GH43_C2"/>
    <property type="match status" value="1"/>
</dbReference>
<dbReference type="Gene3D" id="2.115.10.20">
    <property type="entry name" value="Glycosyl hydrolase domain, family 43"/>
    <property type="match status" value="1"/>
</dbReference>